<reference evidence="3" key="2">
    <citation type="submission" date="2023-07" db="EMBL/GenBank/DDBJ databases">
        <authorList>
            <person name="Jung D.-H."/>
        </authorList>
    </citation>
    <scope>NUCLEOTIDE SEQUENCE [LARGE SCALE GENOMIC DNA]</scope>
    <source>
        <strain evidence="3">JA-25</strain>
    </source>
</reference>
<protein>
    <recommendedName>
        <fullName evidence="4">TonB C-terminal domain-containing protein</fullName>
    </recommendedName>
</protein>
<proteinExistence type="predicted"/>
<evidence type="ECO:0000313" key="3">
    <source>
        <dbReference type="Proteomes" id="UP000606008"/>
    </source>
</evidence>
<feature type="chain" id="PRO_5045932095" description="TonB C-terminal domain-containing protein" evidence="1">
    <location>
        <begin position="19"/>
        <end position="241"/>
    </location>
</feature>
<reference evidence="3" key="1">
    <citation type="submission" date="2019-09" db="EMBL/GenBank/DDBJ databases">
        <authorList>
            <person name="Jung D.-H."/>
        </authorList>
    </citation>
    <scope>NUCLEOTIDE SEQUENCE [LARGE SCALE GENOMIC DNA]</scope>
    <source>
        <strain evidence="3">JA-25</strain>
    </source>
</reference>
<organism evidence="2 3">
    <name type="scientific">Fibrivirga algicola</name>
    <dbReference type="NCBI Taxonomy" id="2950420"/>
    <lineage>
        <taxon>Bacteria</taxon>
        <taxon>Pseudomonadati</taxon>
        <taxon>Bacteroidota</taxon>
        <taxon>Cytophagia</taxon>
        <taxon>Cytophagales</taxon>
        <taxon>Spirosomataceae</taxon>
        <taxon>Fibrivirga</taxon>
    </lineage>
</organism>
<accession>A0ABX0QNB4</accession>
<evidence type="ECO:0000313" key="2">
    <source>
        <dbReference type="EMBL" id="NID13268.1"/>
    </source>
</evidence>
<dbReference type="Proteomes" id="UP000606008">
    <property type="component" value="Unassembled WGS sequence"/>
</dbReference>
<comment type="caution">
    <text evidence="2">The sequence shown here is derived from an EMBL/GenBank/DDBJ whole genome shotgun (WGS) entry which is preliminary data.</text>
</comment>
<keyword evidence="3" id="KW-1185">Reference proteome</keyword>
<dbReference type="EMBL" id="WAEL01000011">
    <property type="protein sequence ID" value="NID13268.1"/>
    <property type="molecule type" value="Genomic_DNA"/>
</dbReference>
<feature type="signal peptide" evidence="1">
    <location>
        <begin position="1"/>
        <end position="18"/>
    </location>
</feature>
<name>A0ABX0QNB4_9BACT</name>
<evidence type="ECO:0008006" key="4">
    <source>
        <dbReference type="Google" id="ProtNLM"/>
    </source>
</evidence>
<keyword evidence="1" id="KW-0732">Signal</keyword>
<gene>
    <name evidence="2" type="ORF">F7231_24065</name>
</gene>
<dbReference type="RefSeq" id="WP_166693853.1">
    <property type="nucleotide sequence ID" value="NZ_WAEL01000011.1"/>
</dbReference>
<evidence type="ECO:0000256" key="1">
    <source>
        <dbReference type="SAM" id="SignalP"/>
    </source>
</evidence>
<sequence length="241" mass="27127">MRQFFLFVLFLLPALAGAQATKMIKKGSPYFREQFEVLADDRSVREGVYKKFSLERNTILEEGQYAANQRVGVWTFYDGNGNPELEYDYSLKKVNSMNRKHFAESVAQVMVGDSVRQIFLDRGPVYLASSVQVYSTMAREARIPAHLARSGQQMFSFKVLATVSASGAVYRVLPSNPDAEFIKTSKQAARLAFEGVEWVPAVHEQTPITATYLFSDILLTSGYSVSTPVPVRSQIETRRIN</sequence>